<dbReference type="EMBL" id="QAOG01000009">
    <property type="protein sequence ID" value="PTQ58279.1"/>
    <property type="molecule type" value="Genomic_DNA"/>
</dbReference>
<feature type="domain" description="Glycosyl transferase family 1" evidence="1">
    <location>
        <begin position="212"/>
        <end position="351"/>
    </location>
</feature>
<evidence type="ECO:0000313" key="2">
    <source>
        <dbReference type="EMBL" id="PTQ58279.1"/>
    </source>
</evidence>
<accession>A0A2T5GG22</accession>
<dbReference type="GO" id="GO:0016757">
    <property type="term" value="F:glycosyltransferase activity"/>
    <property type="evidence" value="ECO:0007669"/>
    <property type="project" value="InterPro"/>
</dbReference>
<comment type="caution">
    <text evidence="2">The sequence shown here is derived from an EMBL/GenBank/DDBJ whole genome shotgun (WGS) entry which is preliminary data.</text>
</comment>
<keyword evidence="2" id="KW-0808">Transferase</keyword>
<dbReference type="Gene3D" id="3.40.50.2000">
    <property type="entry name" value="Glycogen Phosphorylase B"/>
    <property type="match status" value="1"/>
</dbReference>
<evidence type="ECO:0000259" key="1">
    <source>
        <dbReference type="Pfam" id="PF00534"/>
    </source>
</evidence>
<evidence type="ECO:0000313" key="3">
    <source>
        <dbReference type="Proteomes" id="UP000244189"/>
    </source>
</evidence>
<dbReference type="RefSeq" id="WP_107959921.1">
    <property type="nucleotide sequence ID" value="NZ_QAOG01000009.1"/>
</dbReference>
<proteinExistence type="predicted"/>
<organism evidence="2 3">
    <name type="scientific">Sphingomonas aurantiaca</name>
    <dbReference type="NCBI Taxonomy" id="185949"/>
    <lineage>
        <taxon>Bacteria</taxon>
        <taxon>Pseudomonadati</taxon>
        <taxon>Pseudomonadota</taxon>
        <taxon>Alphaproteobacteria</taxon>
        <taxon>Sphingomonadales</taxon>
        <taxon>Sphingomonadaceae</taxon>
        <taxon>Sphingomonas</taxon>
    </lineage>
</organism>
<dbReference type="AlphaFoldDB" id="A0A2T5GG22"/>
<dbReference type="Proteomes" id="UP000244189">
    <property type="component" value="Unassembled WGS sequence"/>
</dbReference>
<dbReference type="PANTHER" id="PTHR46401:SF8">
    <property type="entry name" value="BLL6006 PROTEIN"/>
    <property type="match status" value="1"/>
</dbReference>
<reference evidence="2 3" key="1">
    <citation type="submission" date="2018-04" db="EMBL/GenBank/DDBJ databases">
        <title>Genomic Encyclopedia of Type Strains, Phase III (KMG-III): the genomes of soil and plant-associated and newly described type strains.</title>
        <authorList>
            <person name="Whitman W."/>
        </authorList>
    </citation>
    <scope>NUCLEOTIDE SEQUENCE [LARGE SCALE GENOMIC DNA]</scope>
    <source>
        <strain evidence="2 3">MA101b</strain>
    </source>
</reference>
<name>A0A2T5GG22_9SPHN</name>
<dbReference type="PANTHER" id="PTHR46401">
    <property type="entry name" value="GLYCOSYLTRANSFERASE WBBK-RELATED"/>
    <property type="match status" value="1"/>
</dbReference>
<gene>
    <name evidence="2" type="ORF">C8J26_3879</name>
</gene>
<protein>
    <submittedName>
        <fullName evidence="2">Glycosyltransferase involved in cell wall biosynthesis</fullName>
    </submittedName>
</protein>
<sequence>MIDGSNQSRPVVAINFPFADTSWLGGANSIRYLLNAYHQLPNRLLDLVIVAPTMIPGIIAKSLPPLPIWHTAMLDDGSRMSFVRRIVRRLTGRDWIMEQWLRRRGAALFSHADPLGVGAGLPVIGYVTDLSVHHLTDLYSEEDLAVQQRYIERILASVDTVLLMSHAVDRDFDRFYGKERAIREVAHVVPIVPPRDRSAEALAIQHYGLPENFFYLPNKFWIHKNHAVMVEALGILRAAGTPLCVVCSGVTGDERQPGHFEALMARVAELGIADDFRVLGLIPGADVNALLRASIAVVSPSLHEGWGLTIAEAREMGKAVILSDIPVFREQAPSRARFFDPDDAHALAAVLYDAETHFDRMLDDQAQADAATTHRANQDAYARRYETIVLDTLARRSR</sequence>
<keyword evidence="3" id="KW-1185">Reference proteome</keyword>
<dbReference type="InterPro" id="IPR001296">
    <property type="entry name" value="Glyco_trans_1"/>
</dbReference>
<dbReference type="SUPFAM" id="SSF53756">
    <property type="entry name" value="UDP-Glycosyltransferase/glycogen phosphorylase"/>
    <property type="match status" value="1"/>
</dbReference>
<dbReference type="Pfam" id="PF00534">
    <property type="entry name" value="Glycos_transf_1"/>
    <property type="match status" value="1"/>
</dbReference>